<feature type="transmembrane region" description="Helical" evidence="1">
    <location>
        <begin position="12"/>
        <end position="33"/>
    </location>
</feature>
<dbReference type="RefSeq" id="WP_169260633.1">
    <property type="nucleotide sequence ID" value="NZ_WTVQ01000018.1"/>
</dbReference>
<evidence type="ECO:0000313" key="2">
    <source>
        <dbReference type="EMBL" id="NMG75482.1"/>
    </source>
</evidence>
<gene>
    <name evidence="2" type="ORF">GPA25_12005</name>
</gene>
<keyword evidence="1" id="KW-0472">Membrane</keyword>
<dbReference type="EMBL" id="WTVQ01000018">
    <property type="protein sequence ID" value="NMG75482.1"/>
    <property type="molecule type" value="Genomic_DNA"/>
</dbReference>
<evidence type="ECO:0000256" key="1">
    <source>
        <dbReference type="SAM" id="Phobius"/>
    </source>
</evidence>
<keyword evidence="1" id="KW-1133">Transmembrane helix</keyword>
<sequence>MAVTQVTRSAFVIELVAIPSVMGPAVFVGAFGVLDIARATRVLDLLFGLASLALGVSLSPSSFPLRLGLAYENLFFACKGFGCRAFSTIWMMNRERNRAAGIGTADGLEARPVFARTLKDLCGRGDRLQGGE</sequence>
<accession>A0ABX1QDL4</accession>
<feature type="transmembrane region" description="Helical" evidence="1">
    <location>
        <begin position="45"/>
        <end position="62"/>
    </location>
</feature>
<keyword evidence="3" id="KW-1185">Reference proteome</keyword>
<name>A0ABX1QDL4_9RHOO</name>
<reference evidence="2 3" key="1">
    <citation type="submission" date="2019-12" db="EMBL/GenBank/DDBJ databases">
        <title>Comparative genomics gives insights into the taxonomy of the Azoarcus-Aromatoleum group and reveals separate origins of nif in the plant-associated Azoarcus and non-plant-associated Aromatoleum sub-groups.</title>
        <authorList>
            <person name="Lafos M."/>
            <person name="Maluk M."/>
            <person name="Batista M."/>
            <person name="Junghare M."/>
            <person name="Carmona M."/>
            <person name="Faoro H."/>
            <person name="Cruz L.M."/>
            <person name="Battistoni F."/>
            <person name="De Souza E."/>
            <person name="Pedrosa F."/>
            <person name="Chen W.-M."/>
            <person name="Poole P.S."/>
            <person name="Dixon R.A."/>
            <person name="James E.K."/>
        </authorList>
    </citation>
    <scope>NUCLEOTIDE SEQUENCE [LARGE SCALE GENOMIC DNA]</scope>
    <source>
        <strain evidence="2 3">22Lin</strain>
    </source>
</reference>
<comment type="caution">
    <text evidence="2">The sequence shown here is derived from an EMBL/GenBank/DDBJ whole genome shotgun (WGS) entry which is preliminary data.</text>
</comment>
<proteinExistence type="predicted"/>
<protein>
    <submittedName>
        <fullName evidence="2">Uncharacterized protein</fullName>
    </submittedName>
</protein>
<evidence type="ECO:0000313" key="3">
    <source>
        <dbReference type="Proteomes" id="UP000648984"/>
    </source>
</evidence>
<organism evidence="2 3">
    <name type="scientific">Aromatoleum diolicum</name>
    <dbReference type="NCBI Taxonomy" id="75796"/>
    <lineage>
        <taxon>Bacteria</taxon>
        <taxon>Pseudomonadati</taxon>
        <taxon>Pseudomonadota</taxon>
        <taxon>Betaproteobacteria</taxon>
        <taxon>Rhodocyclales</taxon>
        <taxon>Rhodocyclaceae</taxon>
        <taxon>Aromatoleum</taxon>
    </lineage>
</organism>
<keyword evidence="1" id="KW-0812">Transmembrane</keyword>
<dbReference type="Proteomes" id="UP000648984">
    <property type="component" value="Unassembled WGS sequence"/>
</dbReference>